<keyword evidence="4 8" id="KW-0812">Transmembrane</keyword>
<feature type="transmembrane region" description="Helical" evidence="8">
    <location>
        <begin position="304"/>
        <end position="325"/>
    </location>
</feature>
<keyword evidence="2" id="KW-0813">Transport</keyword>
<dbReference type="InterPro" id="IPR036259">
    <property type="entry name" value="MFS_trans_sf"/>
</dbReference>
<protein>
    <submittedName>
        <fullName evidence="10">MFS family permease</fullName>
    </submittedName>
</protein>
<feature type="transmembrane region" description="Helical" evidence="8">
    <location>
        <begin position="188"/>
        <end position="207"/>
    </location>
</feature>
<proteinExistence type="predicted"/>
<evidence type="ECO:0000313" key="10">
    <source>
        <dbReference type="EMBL" id="MBB5208921.1"/>
    </source>
</evidence>
<evidence type="ECO:0000256" key="2">
    <source>
        <dbReference type="ARBA" id="ARBA00022448"/>
    </source>
</evidence>
<feature type="transmembrane region" description="Helical" evidence="8">
    <location>
        <begin position="16"/>
        <end position="44"/>
    </location>
</feature>
<evidence type="ECO:0000256" key="5">
    <source>
        <dbReference type="ARBA" id="ARBA00022847"/>
    </source>
</evidence>
<sequence>MSGATPGLRRHEVRTLALGALGGALEFYDFIVFVYFATVLGALFFPPDMPEWLRQLQTLGIFAAGYLARPIGGVLMAHWGDRIGRKRMFMLSVLLMALPTLAIGLLPTYAQWGIAAPIALLLLRLLQGAAIGGEVPGAWVFVAEHVSERRVGFACATLTAGLTFGILLGSLSASAINLRFTPAQVQDWAWRLPFLAGGALGVVAVWLRRYLDETPVFVALRERRALAQGMPLVTVLRAHRAAVLYSIGLTWLLTAAIVVMILLTPVLMQQRFGLPAAVALPANSIATLCLCVGCLAYGLAADRFGIRVALGVGCVLLAASSYWLYAVLAAGSTDPVLPYAVTGLAVGVVAVVPAAMVRVFPAPIRYSGLSFSYNIAYAVFGGLTPLIVATLAQHSALAPAHYVAAVCVLGVLLALARAPRTPAAG</sequence>
<feature type="transmembrane region" description="Helical" evidence="8">
    <location>
        <begin position="153"/>
        <end position="176"/>
    </location>
</feature>
<dbReference type="Gene3D" id="1.20.1250.20">
    <property type="entry name" value="MFS general substrate transporter like domains"/>
    <property type="match status" value="2"/>
</dbReference>
<gene>
    <name evidence="10" type="ORF">HNQ52_002471</name>
</gene>
<dbReference type="FunFam" id="1.20.1250.20:FF:000001">
    <property type="entry name" value="Dicarboxylate MFS transporter"/>
    <property type="match status" value="1"/>
</dbReference>
<keyword evidence="3" id="KW-1003">Cell membrane</keyword>
<evidence type="ECO:0000256" key="3">
    <source>
        <dbReference type="ARBA" id="ARBA00022475"/>
    </source>
</evidence>
<comment type="subcellular location">
    <subcellularLocation>
        <location evidence="1">Cell membrane</location>
        <topology evidence="1">Multi-pass membrane protein</topology>
    </subcellularLocation>
</comment>
<dbReference type="PANTHER" id="PTHR43528:SF7">
    <property type="entry name" value="MFS TRANSPORTER"/>
    <property type="match status" value="1"/>
</dbReference>
<accession>A0A7W8D995</accession>
<keyword evidence="5" id="KW-0769">Symport</keyword>
<reference evidence="10 11" key="1">
    <citation type="submission" date="2020-08" db="EMBL/GenBank/DDBJ databases">
        <title>Genomic Encyclopedia of Type Strains, Phase IV (KMG-IV): sequencing the most valuable type-strain genomes for metagenomic binning, comparative biology and taxonomic classification.</title>
        <authorList>
            <person name="Goeker M."/>
        </authorList>
    </citation>
    <scope>NUCLEOTIDE SEQUENCE [LARGE SCALE GENOMIC DNA]</scope>
    <source>
        <strain evidence="10 11">DSM 24163</strain>
    </source>
</reference>
<dbReference type="GO" id="GO:0005886">
    <property type="term" value="C:plasma membrane"/>
    <property type="evidence" value="ECO:0007669"/>
    <property type="project" value="UniProtKB-SubCell"/>
</dbReference>
<name>A0A7W8D995_9GAMM</name>
<dbReference type="InterPro" id="IPR011701">
    <property type="entry name" value="MFS"/>
</dbReference>
<organism evidence="10 11">
    <name type="scientific">Chiayiivirga flava</name>
    <dbReference type="NCBI Taxonomy" id="659595"/>
    <lineage>
        <taxon>Bacteria</taxon>
        <taxon>Pseudomonadati</taxon>
        <taxon>Pseudomonadota</taxon>
        <taxon>Gammaproteobacteria</taxon>
        <taxon>Lysobacterales</taxon>
        <taxon>Lysobacteraceae</taxon>
        <taxon>Chiayiivirga</taxon>
    </lineage>
</organism>
<feature type="transmembrane region" description="Helical" evidence="8">
    <location>
        <begin position="56"/>
        <end position="77"/>
    </location>
</feature>
<evidence type="ECO:0000313" key="11">
    <source>
        <dbReference type="Proteomes" id="UP000521199"/>
    </source>
</evidence>
<keyword evidence="6 8" id="KW-1133">Transmembrane helix</keyword>
<feature type="transmembrane region" description="Helical" evidence="8">
    <location>
        <begin position="89"/>
        <end position="112"/>
    </location>
</feature>
<feature type="transmembrane region" description="Helical" evidence="8">
    <location>
        <begin position="371"/>
        <end position="392"/>
    </location>
</feature>
<dbReference type="Proteomes" id="UP000521199">
    <property type="component" value="Unassembled WGS sequence"/>
</dbReference>
<feature type="domain" description="Major facilitator superfamily (MFS) profile" evidence="9">
    <location>
        <begin position="15"/>
        <end position="422"/>
    </location>
</feature>
<evidence type="ECO:0000256" key="7">
    <source>
        <dbReference type="ARBA" id="ARBA00023136"/>
    </source>
</evidence>
<dbReference type="AlphaFoldDB" id="A0A7W8D995"/>
<keyword evidence="11" id="KW-1185">Reference proteome</keyword>
<dbReference type="InterPro" id="IPR051084">
    <property type="entry name" value="H+-coupled_symporters"/>
</dbReference>
<dbReference type="GO" id="GO:0015293">
    <property type="term" value="F:symporter activity"/>
    <property type="evidence" value="ECO:0007669"/>
    <property type="project" value="UniProtKB-KW"/>
</dbReference>
<dbReference type="InterPro" id="IPR020846">
    <property type="entry name" value="MFS_dom"/>
</dbReference>
<dbReference type="EMBL" id="JACHHP010000004">
    <property type="protein sequence ID" value="MBB5208921.1"/>
    <property type="molecule type" value="Genomic_DNA"/>
</dbReference>
<evidence type="ECO:0000256" key="8">
    <source>
        <dbReference type="SAM" id="Phobius"/>
    </source>
</evidence>
<dbReference type="PROSITE" id="PS50850">
    <property type="entry name" value="MFS"/>
    <property type="match status" value="1"/>
</dbReference>
<evidence type="ECO:0000256" key="6">
    <source>
        <dbReference type="ARBA" id="ARBA00022989"/>
    </source>
</evidence>
<evidence type="ECO:0000256" key="1">
    <source>
        <dbReference type="ARBA" id="ARBA00004651"/>
    </source>
</evidence>
<dbReference type="RefSeq" id="WP_183961466.1">
    <property type="nucleotide sequence ID" value="NZ_JACHHP010000004.1"/>
</dbReference>
<dbReference type="Pfam" id="PF07690">
    <property type="entry name" value="MFS_1"/>
    <property type="match status" value="1"/>
</dbReference>
<dbReference type="PANTHER" id="PTHR43528">
    <property type="entry name" value="ALPHA-KETOGLUTARATE PERMEASE"/>
    <property type="match status" value="1"/>
</dbReference>
<dbReference type="SUPFAM" id="SSF103473">
    <property type="entry name" value="MFS general substrate transporter"/>
    <property type="match status" value="1"/>
</dbReference>
<feature type="transmembrane region" description="Helical" evidence="8">
    <location>
        <begin position="337"/>
        <end position="359"/>
    </location>
</feature>
<comment type="caution">
    <text evidence="10">The sequence shown here is derived from an EMBL/GenBank/DDBJ whole genome shotgun (WGS) entry which is preliminary data.</text>
</comment>
<evidence type="ECO:0000259" key="9">
    <source>
        <dbReference type="PROSITE" id="PS50850"/>
    </source>
</evidence>
<evidence type="ECO:0000256" key="4">
    <source>
        <dbReference type="ARBA" id="ARBA00022692"/>
    </source>
</evidence>
<feature type="transmembrane region" description="Helical" evidence="8">
    <location>
        <begin position="274"/>
        <end position="297"/>
    </location>
</feature>
<feature type="transmembrane region" description="Helical" evidence="8">
    <location>
        <begin position="398"/>
        <end position="416"/>
    </location>
</feature>
<feature type="transmembrane region" description="Helical" evidence="8">
    <location>
        <begin position="118"/>
        <end position="141"/>
    </location>
</feature>
<keyword evidence="7 8" id="KW-0472">Membrane</keyword>
<feature type="transmembrane region" description="Helical" evidence="8">
    <location>
        <begin position="242"/>
        <end position="268"/>
    </location>
</feature>